<feature type="chain" id="PRO_5045984049" description="Beta-lactamase" evidence="6">
    <location>
        <begin position="23"/>
        <end position="290"/>
    </location>
</feature>
<dbReference type="Pfam" id="PF13354">
    <property type="entry name" value="Beta-lactamase2"/>
    <property type="match status" value="1"/>
</dbReference>
<sequence length="290" mass="30334">MFARSTLFVLLLFGLLTGCASTAVPPAAGPAEQIAAPDFHDLETRFGARLGVYALDTGSGKEVAYHADDRFAYASTIKALAVGALLREGADLDKRLTYTQADIVSHSPVTGPRVNTGVTVREAAEAALQQSDNTAGNLLFRELGGPAGLAKALRGIGDTTTHPDRWETSLNEAVAGDIRDTSTPRALATSLRAFTLGDALPADKRDLLVDLMRRNTTGSGLIAAGLPEGWTSADKTGSAGYGTRNDIAVVWPPSGAPVVLAVLSTRDTKDATYDDKLIAEATARAVTALR</sequence>
<dbReference type="InterPro" id="IPR045155">
    <property type="entry name" value="Beta-lactam_cat"/>
</dbReference>
<evidence type="ECO:0000256" key="5">
    <source>
        <dbReference type="RuleBase" id="RU361140"/>
    </source>
</evidence>
<keyword evidence="9" id="KW-1185">Reference proteome</keyword>
<feature type="signal peptide" evidence="6">
    <location>
        <begin position="1"/>
        <end position="22"/>
    </location>
</feature>
<feature type="domain" description="Beta-lactamase class A catalytic" evidence="7">
    <location>
        <begin position="51"/>
        <end position="263"/>
    </location>
</feature>
<gene>
    <name evidence="8" type="primary">bla</name>
    <name evidence="8" type="ORF">GCM10023214_03610</name>
</gene>
<comment type="caution">
    <text evidence="8">The sequence shown here is derived from an EMBL/GenBank/DDBJ whole genome shotgun (WGS) entry which is preliminary data.</text>
</comment>
<name>A0ABP9PY02_9PSEU</name>
<dbReference type="Gene3D" id="3.40.710.10">
    <property type="entry name" value="DD-peptidase/beta-lactamase superfamily"/>
    <property type="match status" value="1"/>
</dbReference>
<evidence type="ECO:0000313" key="9">
    <source>
        <dbReference type="Proteomes" id="UP001500192"/>
    </source>
</evidence>
<keyword evidence="6" id="KW-0732">Signal</keyword>
<dbReference type="PROSITE" id="PS51257">
    <property type="entry name" value="PROKAR_LIPOPROTEIN"/>
    <property type="match status" value="1"/>
</dbReference>
<dbReference type="SUPFAM" id="SSF56601">
    <property type="entry name" value="beta-lactamase/transpeptidase-like"/>
    <property type="match status" value="1"/>
</dbReference>
<evidence type="ECO:0000256" key="2">
    <source>
        <dbReference type="ARBA" id="ARBA00012865"/>
    </source>
</evidence>
<organism evidence="8 9">
    <name type="scientific">Amycolatopsis dongchuanensis</name>
    <dbReference type="NCBI Taxonomy" id="1070866"/>
    <lineage>
        <taxon>Bacteria</taxon>
        <taxon>Bacillati</taxon>
        <taxon>Actinomycetota</taxon>
        <taxon>Actinomycetes</taxon>
        <taxon>Pseudonocardiales</taxon>
        <taxon>Pseudonocardiaceae</taxon>
        <taxon>Amycolatopsis</taxon>
    </lineage>
</organism>
<keyword evidence="4 5" id="KW-0046">Antibiotic resistance</keyword>
<evidence type="ECO:0000259" key="7">
    <source>
        <dbReference type="Pfam" id="PF13354"/>
    </source>
</evidence>
<dbReference type="PANTHER" id="PTHR35333">
    <property type="entry name" value="BETA-LACTAMASE"/>
    <property type="match status" value="1"/>
</dbReference>
<accession>A0ABP9PY02</accession>
<evidence type="ECO:0000313" key="8">
    <source>
        <dbReference type="EMBL" id="GAA5152094.1"/>
    </source>
</evidence>
<evidence type="ECO:0000256" key="3">
    <source>
        <dbReference type="ARBA" id="ARBA00022801"/>
    </source>
</evidence>
<dbReference type="RefSeq" id="WP_346051633.1">
    <property type="nucleotide sequence ID" value="NZ_BAABIB010000009.1"/>
</dbReference>
<evidence type="ECO:0000256" key="1">
    <source>
        <dbReference type="ARBA" id="ARBA00009009"/>
    </source>
</evidence>
<comment type="similarity">
    <text evidence="1 5">Belongs to the class-A beta-lactamase family.</text>
</comment>
<evidence type="ECO:0000256" key="4">
    <source>
        <dbReference type="ARBA" id="ARBA00023251"/>
    </source>
</evidence>
<dbReference type="NCBIfam" id="NF033103">
    <property type="entry name" value="bla_class_A"/>
    <property type="match status" value="1"/>
</dbReference>
<dbReference type="PANTHER" id="PTHR35333:SF3">
    <property type="entry name" value="BETA-LACTAMASE-TYPE TRANSPEPTIDASE FOLD CONTAINING PROTEIN"/>
    <property type="match status" value="1"/>
</dbReference>
<dbReference type="Proteomes" id="UP001500192">
    <property type="component" value="Unassembled WGS sequence"/>
</dbReference>
<dbReference type="InterPro" id="IPR023650">
    <property type="entry name" value="Beta-lactam_class-A_AS"/>
</dbReference>
<dbReference type="InterPro" id="IPR012338">
    <property type="entry name" value="Beta-lactam/transpept-like"/>
</dbReference>
<dbReference type="EMBL" id="BAABIB010000009">
    <property type="protein sequence ID" value="GAA5152094.1"/>
    <property type="molecule type" value="Genomic_DNA"/>
</dbReference>
<evidence type="ECO:0000256" key="6">
    <source>
        <dbReference type="SAM" id="SignalP"/>
    </source>
</evidence>
<dbReference type="EC" id="3.5.2.6" evidence="2 5"/>
<dbReference type="InterPro" id="IPR000871">
    <property type="entry name" value="Beta-lactam_class-A"/>
</dbReference>
<reference evidence="9" key="1">
    <citation type="journal article" date="2019" name="Int. J. Syst. Evol. Microbiol.">
        <title>The Global Catalogue of Microorganisms (GCM) 10K type strain sequencing project: providing services to taxonomists for standard genome sequencing and annotation.</title>
        <authorList>
            <consortium name="The Broad Institute Genomics Platform"/>
            <consortium name="The Broad Institute Genome Sequencing Center for Infectious Disease"/>
            <person name="Wu L."/>
            <person name="Ma J."/>
        </authorList>
    </citation>
    <scope>NUCLEOTIDE SEQUENCE [LARGE SCALE GENOMIC DNA]</scope>
    <source>
        <strain evidence="9">JCM 18054</strain>
    </source>
</reference>
<comment type="catalytic activity">
    <reaction evidence="5">
        <text>a beta-lactam + H2O = a substituted beta-amino acid</text>
        <dbReference type="Rhea" id="RHEA:20401"/>
        <dbReference type="ChEBI" id="CHEBI:15377"/>
        <dbReference type="ChEBI" id="CHEBI:35627"/>
        <dbReference type="ChEBI" id="CHEBI:140347"/>
        <dbReference type="EC" id="3.5.2.6"/>
    </reaction>
</comment>
<proteinExistence type="inferred from homology"/>
<keyword evidence="3 5" id="KW-0378">Hydrolase</keyword>
<protein>
    <recommendedName>
        <fullName evidence="2 5">Beta-lactamase</fullName>
        <ecNumber evidence="2 5">3.5.2.6</ecNumber>
    </recommendedName>
</protein>
<dbReference type="PRINTS" id="PR00118">
    <property type="entry name" value="BLACTAMASEA"/>
</dbReference>
<dbReference type="PROSITE" id="PS00146">
    <property type="entry name" value="BETA_LACTAMASE_A"/>
    <property type="match status" value="1"/>
</dbReference>